<dbReference type="SUPFAM" id="SSF56529">
    <property type="entry name" value="FAH"/>
    <property type="match status" value="1"/>
</dbReference>
<comment type="caution">
    <text evidence="2">The sequence shown here is derived from an EMBL/GenBank/DDBJ whole genome shotgun (WGS) entry which is preliminary data.</text>
</comment>
<dbReference type="AlphaFoldDB" id="A0A7K4FMC4"/>
<dbReference type="PANTHER" id="PTHR43211:SF1">
    <property type="entry name" value="BLL6422 PROTEIN"/>
    <property type="match status" value="1"/>
</dbReference>
<dbReference type="EMBL" id="JABGBP010000003">
    <property type="protein sequence ID" value="NOL59227.1"/>
    <property type="molecule type" value="Genomic_DNA"/>
</dbReference>
<dbReference type="Pfam" id="PF01557">
    <property type="entry name" value="FAA_hydrolase"/>
    <property type="match status" value="1"/>
</dbReference>
<dbReference type="InterPro" id="IPR036663">
    <property type="entry name" value="Fumarylacetoacetase_C_sf"/>
</dbReference>
<dbReference type="RefSeq" id="WP_171481122.1">
    <property type="nucleotide sequence ID" value="NZ_JABGBP010000003.1"/>
</dbReference>
<name>A0A7K4FMC4_9ARCH</name>
<reference evidence="2 3" key="1">
    <citation type="submission" date="2020-05" db="EMBL/GenBank/DDBJ databases">
        <authorList>
            <person name="Zhang R."/>
        </authorList>
    </citation>
    <scope>NUCLEOTIDE SEQUENCE [LARGE SCALE GENOMIC DNA]</scope>
    <source>
        <strain evidence="2 3">DSM 28986</strain>
    </source>
</reference>
<dbReference type="InterPro" id="IPR011234">
    <property type="entry name" value="Fumarylacetoacetase-like_C"/>
</dbReference>
<dbReference type="PANTHER" id="PTHR43211">
    <property type="entry name" value="FUMARYLACETOACETATE HYDROLASE"/>
    <property type="match status" value="1"/>
</dbReference>
<evidence type="ECO:0000313" key="2">
    <source>
        <dbReference type="EMBL" id="NOL59227.1"/>
    </source>
</evidence>
<evidence type="ECO:0000259" key="1">
    <source>
        <dbReference type="Pfam" id="PF01557"/>
    </source>
</evidence>
<gene>
    <name evidence="2" type="ORF">HLB00_00035</name>
</gene>
<evidence type="ECO:0000313" key="3">
    <source>
        <dbReference type="Proteomes" id="UP000546917"/>
    </source>
</evidence>
<dbReference type="GO" id="GO:0016787">
    <property type="term" value="F:hydrolase activity"/>
    <property type="evidence" value="ECO:0007669"/>
    <property type="project" value="UniProtKB-KW"/>
</dbReference>
<sequence length="295" mass="33816">MKICLIEYSGSYRYCIYHEGKYYEIAPMLNMQEDELVKEFYNLYGKIINLKLYDKYAIKPETIKYGVPIPGMRSVRDFYAFEDHVKNARKNKGLDMIKEWYDFPVFYFSCTPNVYPSGYKIKYPEKSKAFDYEMEVAAVIGNRTIDCHENCMDAIFGFITMNDWSLRDIQKEEMKVMLGPAKGKDYATSFGPFLVTKDEILGESEGGKINIDLKGYVNGKLYSHNNLKNIYFSFSELLERASESVPLLPGDVIGSGTFGTGCILELGPEKYGWLKPGDEVRLDSPQLGNLVNRVV</sequence>
<accession>A0A7K4FMC4</accession>
<dbReference type="Gene3D" id="3.90.850.10">
    <property type="entry name" value="Fumarylacetoacetase-like, C-terminal domain"/>
    <property type="match status" value="1"/>
</dbReference>
<organism evidence="2 3">
    <name type="scientific">Ferroplasma acidiphilum</name>
    <dbReference type="NCBI Taxonomy" id="74969"/>
    <lineage>
        <taxon>Archaea</taxon>
        <taxon>Methanobacteriati</taxon>
        <taxon>Thermoplasmatota</taxon>
        <taxon>Thermoplasmata</taxon>
        <taxon>Thermoplasmatales</taxon>
        <taxon>Ferroplasmaceae</taxon>
        <taxon>Ferroplasma</taxon>
    </lineage>
</organism>
<dbReference type="Proteomes" id="UP000546917">
    <property type="component" value="Unassembled WGS sequence"/>
</dbReference>
<keyword evidence="2" id="KW-0378">Hydrolase</keyword>
<protein>
    <submittedName>
        <fullName evidence="2">Fumarylacetoacetate hydrolase family protein</fullName>
    </submittedName>
</protein>
<feature type="domain" description="Fumarylacetoacetase-like C-terminal" evidence="1">
    <location>
        <begin position="75"/>
        <end position="295"/>
    </location>
</feature>
<proteinExistence type="predicted"/>